<evidence type="ECO:0000313" key="9">
    <source>
        <dbReference type="EMBL" id="KAL3270469.1"/>
    </source>
</evidence>
<keyword evidence="5" id="KW-0804">Transcription</keyword>
<dbReference type="SMART" id="SM00648">
    <property type="entry name" value="SWAP"/>
    <property type="match status" value="2"/>
</dbReference>
<dbReference type="InterPro" id="IPR040397">
    <property type="entry name" value="SWAP"/>
</dbReference>
<dbReference type="EMBL" id="JABFTP020000042">
    <property type="protein sequence ID" value="KAL3270469.1"/>
    <property type="molecule type" value="Genomic_DNA"/>
</dbReference>
<evidence type="ECO:0000256" key="4">
    <source>
        <dbReference type="ARBA" id="ARBA00023015"/>
    </source>
</evidence>
<keyword evidence="6" id="KW-0508">mRNA splicing</keyword>
<dbReference type="SMART" id="SM01141">
    <property type="entry name" value="DRY_EERY"/>
    <property type="match status" value="1"/>
</dbReference>
<feature type="compositionally biased region" description="Basic and acidic residues" evidence="7">
    <location>
        <begin position="835"/>
        <end position="849"/>
    </location>
</feature>
<evidence type="ECO:0000256" key="6">
    <source>
        <dbReference type="ARBA" id="ARBA00023187"/>
    </source>
</evidence>
<dbReference type="InterPro" id="IPR035967">
    <property type="entry name" value="SWAP/Surp_sf"/>
</dbReference>
<dbReference type="InterPro" id="IPR019147">
    <property type="entry name" value="SWAP_N_domain"/>
</dbReference>
<feature type="compositionally biased region" description="Polar residues" evidence="7">
    <location>
        <begin position="617"/>
        <end position="639"/>
    </location>
</feature>
<protein>
    <recommendedName>
        <fullName evidence="8">SURP motif domain-containing protein</fullName>
    </recommendedName>
</protein>
<feature type="compositionally biased region" description="Polar residues" evidence="7">
    <location>
        <begin position="781"/>
        <end position="795"/>
    </location>
</feature>
<feature type="region of interest" description="Disordered" evidence="7">
    <location>
        <begin position="305"/>
        <end position="325"/>
    </location>
</feature>
<feature type="compositionally biased region" description="Acidic residues" evidence="7">
    <location>
        <begin position="593"/>
        <end position="604"/>
    </location>
</feature>
<dbReference type="Pfam" id="PF01805">
    <property type="entry name" value="Surp"/>
    <property type="match status" value="1"/>
</dbReference>
<dbReference type="PANTHER" id="PTHR13161">
    <property type="entry name" value="SPLICING FACTOR SUPPRESSOR OF WHITE APRICOT"/>
    <property type="match status" value="1"/>
</dbReference>
<feature type="region of interest" description="Disordered" evidence="7">
    <location>
        <begin position="442"/>
        <end position="496"/>
    </location>
</feature>
<evidence type="ECO:0000256" key="5">
    <source>
        <dbReference type="ARBA" id="ARBA00023163"/>
    </source>
</evidence>
<feature type="region of interest" description="Disordered" evidence="7">
    <location>
        <begin position="146"/>
        <end position="168"/>
    </location>
</feature>
<dbReference type="InterPro" id="IPR000061">
    <property type="entry name" value="Surp"/>
</dbReference>
<feature type="domain" description="SURP motif" evidence="8">
    <location>
        <begin position="183"/>
        <end position="225"/>
    </location>
</feature>
<evidence type="ECO:0000256" key="7">
    <source>
        <dbReference type="SAM" id="MobiDB-lite"/>
    </source>
</evidence>
<dbReference type="GO" id="GO:0006397">
    <property type="term" value="P:mRNA processing"/>
    <property type="evidence" value="ECO:0007669"/>
    <property type="project" value="UniProtKB-KW"/>
</dbReference>
<dbReference type="Proteomes" id="UP001516400">
    <property type="component" value="Unassembled WGS sequence"/>
</dbReference>
<organism evidence="9 10">
    <name type="scientific">Cryptolaemus montrouzieri</name>
    <dbReference type="NCBI Taxonomy" id="559131"/>
    <lineage>
        <taxon>Eukaryota</taxon>
        <taxon>Metazoa</taxon>
        <taxon>Ecdysozoa</taxon>
        <taxon>Arthropoda</taxon>
        <taxon>Hexapoda</taxon>
        <taxon>Insecta</taxon>
        <taxon>Pterygota</taxon>
        <taxon>Neoptera</taxon>
        <taxon>Endopterygota</taxon>
        <taxon>Coleoptera</taxon>
        <taxon>Polyphaga</taxon>
        <taxon>Cucujiformia</taxon>
        <taxon>Coccinelloidea</taxon>
        <taxon>Coccinellidae</taxon>
        <taxon>Scymninae</taxon>
        <taxon>Scymnini</taxon>
        <taxon>Cryptolaemus</taxon>
    </lineage>
</organism>
<evidence type="ECO:0000313" key="10">
    <source>
        <dbReference type="Proteomes" id="UP001516400"/>
    </source>
</evidence>
<feature type="compositionally biased region" description="Basic residues" evidence="7">
    <location>
        <begin position="885"/>
        <end position="917"/>
    </location>
</feature>
<comment type="caution">
    <text evidence="9">The sequence shown here is derived from an EMBL/GenBank/DDBJ whole genome shotgun (WGS) entry which is preliminary data.</text>
</comment>
<evidence type="ECO:0000259" key="8">
    <source>
        <dbReference type="PROSITE" id="PS50128"/>
    </source>
</evidence>
<dbReference type="GO" id="GO:0008380">
    <property type="term" value="P:RNA splicing"/>
    <property type="evidence" value="ECO:0007669"/>
    <property type="project" value="UniProtKB-KW"/>
</dbReference>
<feature type="compositionally biased region" description="Acidic residues" evidence="7">
    <location>
        <begin position="481"/>
        <end position="490"/>
    </location>
</feature>
<feature type="region of interest" description="Disordered" evidence="7">
    <location>
        <begin position="417"/>
        <end position="436"/>
    </location>
</feature>
<feature type="region of interest" description="Disordered" evidence="7">
    <location>
        <begin position="515"/>
        <end position="680"/>
    </location>
</feature>
<dbReference type="AlphaFoldDB" id="A0ABD2MWD8"/>
<feature type="region of interest" description="Disordered" evidence="7">
    <location>
        <begin position="768"/>
        <end position="934"/>
    </location>
</feature>
<accession>A0ABD2MWD8</accession>
<feature type="compositionally biased region" description="Basic and acidic residues" evidence="7">
    <location>
        <begin position="578"/>
        <end position="588"/>
    </location>
</feature>
<reference evidence="9 10" key="1">
    <citation type="journal article" date="2021" name="BMC Biol.">
        <title>Horizontally acquired antibacterial genes associated with adaptive radiation of ladybird beetles.</title>
        <authorList>
            <person name="Li H.S."/>
            <person name="Tang X.F."/>
            <person name="Huang Y.H."/>
            <person name="Xu Z.Y."/>
            <person name="Chen M.L."/>
            <person name="Du X.Y."/>
            <person name="Qiu B.Y."/>
            <person name="Chen P.T."/>
            <person name="Zhang W."/>
            <person name="Slipinski A."/>
            <person name="Escalona H.E."/>
            <person name="Waterhouse R.M."/>
            <person name="Zwick A."/>
            <person name="Pang H."/>
        </authorList>
    </citation>
    <scope>NUCLEOTIDE SEQUENCE [LARGE SCALE GENOMIC DNA]</scope>
    <source>
        <strain evidence="9">SYSU2018</strain>
    </source>
</reference>
<keyword evidence="4" id="KW-0805">Transcription regulation</keyword>
<keyword evidence="2" id="KW-0677">Repeat</keyword>
<keyword evidence="3" id="KW-0694">RNA-binding</keyword>
<name>A0ABD2MWD8_9CUCU</name>
<dbReference type="Gene3D" id="1.10.10.790">
    <property type="entry name" value="Surp module"/>
    <property type="match status" value="1"/>
</dbReference>
<feature type="compositionally biased region" description="Basic and acidic residues" evidence="7">
    <location>
        <begin position="534"/>
        <end position="568"/>
    </location>
</feature>
<gene>
    <name evidence="9" type="ORF">HHI36_021016</name>
</gene>
<dbReference type="Pfam" id="PF09750">
    <property type="entry name" value="DRY_EERY"/>
    <property type="match status" value="1"/>
</dbReference>
<keyword evidence="1" id="KW-0507">mRNA processing</keyword>
<feature type="compositionally biased region" description="Basic and acidic residues" evidence="7">
    <location>
        <begin position="515"/>
        <end position="526"/>
    </location>
</feature>
<dbReference type="GO" id="GO:0003723">
    <property type="term" value="F:RNA binding"/>
    <property type="evidence" value="ECO:0007669"/>
    <property type="project" value="UniProtKB-KW"/>
</dbReference>
<dbReference type="PROSITE" id="PS50128">
    <property type="entry name" value="SURP"/>
    <property type="match status" value="1"/>
</dbReference>
<dbReference type="PANTHER" id="PTHR13161:SF15">
    <property type="entry name" value="SPLICING FACTOR, SUPPRESSOR OF WHITE-APRICOT HOMOLOG"/>
    <property type="match status" value="1"/>
</dbReference>
<feature type="compositionally biased region" description="Basic and acidic residues" evidence="7">
    <location>
        <begin position="640"/>
        <end position="680"/>
    </location>
</feature>
<evidence type="ECO:0000256" key="2">
    <source>
        <dbReference type="ARBA" id="ARBA00022737"/>
    </source>
</evidence>
<keyword evidence="10" id="KW-1185">Reference proteome</keyword>
<feature type="compositionally biased region" description="Polar residues" evidence="7">
    <location>
        <begin position="448"/>
        <end position="459"/>
    </location>
</feature>
<feature type="compositionally biased region" description="Polar residues" evidence="7">
    <location>
        <begin position="310"/>
        <end position="323"/>
    </location>
</feature>
<dbReference type="SUPFAM" id="SSF109905">
    <property type="entry name" value="Surp module (SWAP domain)"/>
    <property type="match status" value="1"/>
</dbReference>
<proteinExistence type="predicted"/>
<sequence>MAQWSNSESGILRKNKKKDNFEDLLVFGYACKVFRDDEKALHIDQGKHLIPWMGDEKIKIDRYDCRGHLSDLSRYESSREGFDARRWMGLDDNERKLEQLCDEERYYSLHINEEEEEMYKEEEQKRNKTNEFQYSYDVPMNPAAQEGVPTVPENEEDEKYVPPPDLDVPVDISIPKTMKESARIEKTAMFVSTQGPQMEILIKAKQCDNPQFSFLNQNDPLYKFYRHVLNAIKTGRYQIKSAKTDQNVQNVSGSDSGDHYLHPSLVSSSVSTMELPVPTIPNVPYRPSVNCAYSQLVNRIQGATGVTGHASPQGQTLGPTGEQQGVAESGQANMANLTLEQQQQYYQYYMQHQYYEYYKHMTQNSDEKPELSMDPNMQAYFQQIMYAQYFQHAQAQQQQQQPTNPYAQIVSNVNKEIPNPYPLPEKPDISKEPVLYSSNPETAVPQVAPTSGKTAQDTVAESPKKPSLLTLMQSYGSDSDASSDDDDEAIDDYKVPEGETKVVVDKMASYVVKNGEDFENIVRSRADPSQGQRGAEEKRGLEGVKKEEEEGSKEIAKSNSNKVKEKKVIAPVSFSIKKPKEETPKEIKSALPVDEETDEDEGNAEQETPPAAPLITQPPTLVSSNSSKIIYKIDTTSNAPKEKEKEQPEKETKEEPKETVENKDTAVKKEEISNKEESNKGVVEKVEVEVVELKKAAERLRKNGGLDRDDPILEMIDLTGDVLYETNGNAKKDEDIFDLTTDKEKASKDNRALQLERRRKAMAFLKLKSGTLNAGLVPDGATTTIPTIDLSNTKSPRGKRISSDSLEDEEDRRSKRGRSRSKDKSLKDKHKSKRSRESEKTVSRKEREKSRKSRSPRADKNYECYEISEKEEGEMSDDNTDTKYKKSSSHKKKKSHKRKHSKSKHSSKSKKKSKKKEFRTISSSSSDSDRSYHS</sequence>
<feature type="compositionally biased region" description="Basic and acidic residues" evidence="7">
    <location>
        <begin position="856"/>
        <end position="870"/>
    </location>
</feature>
<evidence type="ECO:0000256" key="3">
    <source>
        <dbReference type="ARBA" id="ARBA00022884"/>
    </source>
</evidence>
<evidence type="ECO:0000256" key="1">
    <source>
        <dbReference type="ARBA" id="ARBA00022664"/>
    </source>
</evidence>